<feature type="signal peptide" evidence="2">
    <location>
        <begin position="1"/>
        <end position="18"/>
    </location>
</feature>
<proteinExistence type="predicted"/>
<protein>
    <recommendedName>
        <fullName evidence="5">DUF4890 domain-containing protein</fullName>
    </recommendedName>
</protein>
<evidence type="ECO:0000256" key="2">
    <source>
        <dbReference type="SAM" id="SignalP"/>
    </source>
</evidence>
<feature type="chain" id="PRO_5046639020" description="DUF4890 domain-containing protein" evidence="2">
    <location>
        <begin position="19"/>
        <end position="148"/>
    </location>
</feature>
<reference evidence="3 4" key="1">
    <citation type="submission" date="2020-02" db="EMBL/GenBank/DDBJ databases">
        <authorList>
            <person name="Chen W.-M."/>
        </authorList>
    </citation>
    <scope>NUCLEOTIDE SEQUENCE [LARGE SCALE GENOMIC DNA]</scope>
    <source>
        <strain evidence="3 4">TWA-26</strain>
    </source>
</reference>
<sequence>MKKLILAIALVISSLSFAQEGRGRGEKLTPEQQSELQVKKMTLDLDLNEKQQKEVKAILLEQAQKREAKMAEFKANKEKGEKPTADEKFEMKNKMLDEQIEMKAKMKKILTPEQYKEWEENHEKRSEMRSEKMEKMKQKRKGHTESEE</sequence>
<evidence type="ECO:0000313" key="4">
    <source>
        <dbReference type="Proteomes" id="UP000761423"/>
    </source>
</evidence>
<dbReference type="RefSeq" id="WP_166236577.1">
    <property type="nucleotide sequence ID" value="NZ_JAAJBV010000004.1"/>
</dbReference>
<comment type="caution">
    <text evidence="3">The sequence shown here is derived from an EMBL/GenBank/DDBJ whole genome shotgun (WGS) entry which is preliminary data.</text>
</comment>
<dbReference type="Gene3D" id="1.20.120.1490">
    <property type="match status" value="1"/>
</dbReference>
<dbReference type="EMBL" id="JAAJBV010000004">
    <property type="protein sequence ID" value="NHM04538.1"/>
    <property type="molecule type" value="Genomic_DNA"/>
</dbReference>
<keyword evidence="2" id="KW-0732">Signal</keyword>
<name>A0ABX0IBK1_9FLAO</name>
<evidence type="ECO:0000256" key="1">
    <source>
        <dbReference type="SAM" id="MobiDB-lite"/>
    </source>
</evidence>
<evidence type="ECO:0008006" key="5">
    <source>
        <dbReference type="Google" id="ProtNLM"/>
    </source>
</evidence>
<organism evidence="3 4">
    <name type="scientific">Flavobacterium celericrescens</name>
    <dbReference type="NCBI Taxonomy" id="2709780"/>
    <lineage>
        <taxon>Bacteria</taxon>
        <taxon>Pseudomonadati</taxon>
        <taxon>Bacteroidota</taxon>
        <taxon>Flavobacteriia</taxon>
        <taxon>Flavobacteriales</taxon>
        <taxon>Flavobacteriaceae</taxon>
        <taxon>Flavobacterium</taxon>
    </lineage>
</organism>
<evidence type="ECO:0000313" key="3">
    <source>
        <dbReference type="EMBL" id="NHM04538.1"/>
    </source>
</evidence>
<keyword evidence="4" id="KW-1185">Reference proteome</keyword>
<accession>A0ABX0IBK1</accession>
<feature type="region of interest" description="Disordered" evidence="1">
    <location>
        <begin position="112"/>
        <end position="148"/>
    </location>
</feature>
<gene>
    <name evidence="3" type="ORF">G4L40_07445</name>
</gene>
<dbReference type="Proteomes" id="UP000761423">
    <property type="component" value="Unassembled WGS sequence"/>
</dbReference>
<feature type="compositionally biased region" description="Basic and acidic residues" evidence="1">
    <location>
        <begin position="114"/>
        <end position="136"/>
    </location>
</feature>